<keyword evidence="1" id="KW-0812">Transmembrane</keyword>
<feature type="transmembrane region" description="Helical" evidence="1">
    <location>
        <begin position="30"/>
        <end position="49"/>
    </location>
</feature>
<feature type="transmembrane region" description="Helical" evidence="1">
    <location>
        <begin position="92"/>
        <end position="118"/>
    </location>
</feature>
<comment type="caution">
    <text evidence="2">The sequence shown here is derived from an EMBL/GenBank/DDBJ whole genome shotgun (WGS) entry which is preliminary data.</text>
</comment>
<name>A0A699IIV1_TANCI</name>
<feature type="transmembrane region" description="Helical" evidence="1">
    <location>
        <begin position="56"/>
        <end position="86"/>
    </location>
</feature>
<organism evidence="2">
    <name type="scientific">Tanacetum cinerariifolium</name>
    <name type="common">Dalmatian daisy</name>
    <name type="synonym">Chrysanthemum cinerariifolium</name>
    <dbReference type="NCBI Taxonomy" id="118510"/>
    <lineage>
        <taxon>Eukaryota</taxon>
        <taxon>Viridiplantae</taxon>
        <taxon>Streptophyta</taxon>
        <taxon>Embryophyta</taxon>
        <taxon>Tracheophyta</taxon>
        <taxon>Spermatophyta</taxon>
        <taxon>Magnoliopsida</taxon>
        <taxon>eudicotyledons</taxon>
        <taxon>Gunneridae</taxon>
        <taxon>Pentapetalae</taxon>
        <taxon>asterids</taxon>
        <taxon>campanulids</taxon>
        <taxon>Asterales</taxon>
        <taxon>Asteraceae</taxon>
        <taxon>Asteroideae</taxon>
        <taxon>Anthemideae</taxon>
        <taxon>Anthemidinae</taxon>
        <taxon>Tanacetum</taxon>
    </lineage>
</organism>
<accession>A0A699IIV1</accession>
<keyword evidence="1" id="KW-0472">Membrane</keyword>
<reference evidence="2" key="1">
    <citation type="journal article" date="2019" name="Sci. Rep.">
        <title>Draft genome of Tanacetum cinerariifolium, the natural source of mosquito coil.</title>
        <authorList>
            <person name="Yamashiro T."/>
            <person name="Shiraishi A."/>
            <person name="Satake H."/>
            <person name="Nakayama K."/>
        </authorList>
    </citation>
    <scope>NUCLEOTIDE SEQUENCE</scope>
</reference>
<sequence>MTYVVASLAPNSAMSYVMQGASCTQRRVSMVPFVFSIPFVLSWGGSISINCFLPFILLLVVIVVTVVVVVVILIFVFVAIVAVVIVVTIIGVVIVVTIVRVVIVVIVGVFAMVAACAFRATATLSTISCRMAARVMAGVSDVDVLLGSILST</sequence>
<dbReference type="AlphaFoldDB" id="A0A699IIV1"/>
<dbReference type="EMBL" id="BKCJ010290630">
    <property type="protein sequence ID" value="GEZ53376.1"/>
    <property type="molecule type" value="Genomic_DNA"/>
</dbReference>
<proteinExistence type="predicted"/>
<gene>
    <name evidence="2" type="ORF">Tci_525349</name>
</gene>
<protein>
    <submittedName>
        <fullName evidence="2">Uncharacterized protein</fullName>
    </submittedName>
</protein>
<keyword evidence="1" id="KW-1133">Transmembrane helix</keyword>
<evidence type="ECO:0000256" key="1">
    <source>
        <dbReference type="SAM" id="Phobius"/>
    </source>
</evidence>
<evidence type="ECO:0000313" key="2">
    <source>
        <dbReference type="EMBL" id="GEZ53376.1"/>
    </source>
</evidence>